<dbReference type="Proteomes" id="UP000032142">
    <property type="component" value="Unassembled WGS sequence"/>
</dbReference>
<reference evidence="2" key="1">
    <citation type="submission" date="2014-09" db="EMBL/GenBank/DDBJ databases">
        <authorList>
            <person name="Mudge J."/>
            <person name="Ramaraj T."/>
            <person name="Lindquist I.E."/>
            <person name="Bharti A.K."/>
            <person name="Sundararajan A."/>
            <person name="Cameron C.T."/>
            <person name="Woodward J.E."/>
            <person name="May G.D."/>
            <person name="Brubaker C."/>
            <person name="Broadhvest J."/>
            <person name="Wilkins T.A."/>
        </authorList>
    </citation>
    <scope>NUCLEOTIDE SEQUENCE</scope>
    <source>
        <strain evidence="2">cv. AKA8401</strain>
    </source>
</reference>
<dbReference type="GO" id="GO:0008168">
    <property type="term" value="F:methyltransferase activity"/>
    <property type="evidence" value="ECO:0007669"/>
    <property type="project" value="UniProtKB-KW"/>
</dbReference>
<protein>
    <submittedName>
        <fullName evidence="1">Ribosomal N-lysine methyltransferase 1</fullName>
    </submittedName>
</protein>
<sequence length="38" mass="4447">MPIARLWSYTILISMPCPRYGLTRRCCHNPDMVLHVDS</sequence>
<keyword evidence="1" id="KW-0808">Transferase</keyword>
<comment type="caution">
    <text evidence="1">The sequence shown here is derived from an EMBL/GenBank/DDBJ whole genome shotgun (WGS) entry which is preliminary data.</text>
</comment>
<proteinExistence type="predicted"/>
<dbReference type="GO" id="GO:0032259">
    <property type="term" value="P:methylation"/>
    <property type="evidence" value="ECO:0007669"/>
    <property type="project" value="UniProtKB-KW"/>
</dbReference>
<evidence type="ECO:0000313" key="2">
    <source>
        <dbReference type="Proteomes" id="UP000032142"/>
    </source>
</evidence>
<keyword evidence="2" id="KW-1185">Reference proteome</keyword>
<gene>
    <name evidence="1" type="ORF">F383_34689</name>
</gene>
<dbReference type="AlphaFoldDB" id="A0A0B0N3W5"/>
<keyword evidence="1" id="KW-0489">Methyltransferase</keyword>
<accession>A0A0B0N3W5</accession>
<dbReference type="EMBL" id="JRRC01471393">
    <property type="protein sequence ID" value="KHG07292.1"/>
    <property type="molecule type" value="Genomic_DNA"/>
</dbReference>
<organism evidence="1 2">
    <name type="scientific">Gossypium arboreum</name>
    <name type="common">Tree cotton</name>
    <name type="synonym">Gossypium nanking</name>
    <dbReference type="NCBI Taxonomy" id="29729"/>
    <lineage>
        <taxon>Eukaryota</taxon>
        <taxon>Viridiplantae</taxon>
        <taxon>Streptophyta</taxon>
        <taxon>Embryophyta</taxon>
        <taxon>Tracheophyta</taxon>
        <taxon>Spermatophyta</taxon>
        <taxon>Magnoliopsida</taxon>
        <taxon>eudicotyledons</taxon>
        <taxon>Gunneridae</taxon>
        <taxon>Pentapetalae</taxon>
        <taxon>rosids</taxon>
        <taxon>malvids</taxon>
        <taxon>Malvales</taxon>
        <taxon>Malvaceae</taxon>
        <taxon>Malvoideae</taxon>
        <taxon>Gossypium</taxon>
    </lineage>
</organism>
<evidence type="ECO:0000313" key="1">
    <source>
        <dbReference type="EMBL" id="KHG07292.1"/>
    </source>
</evidence>
<name>A0A0B0N3W5_GOSAR</name>